<keyword evidence="3" id="KW-1185">Reference proteome</keyword>
<dbReference type="InterPro" id="IPR029058">
    <property type="entry name" value="AB_hydrolase_fold"/>
</dbReference>
<dbReference type="RefSeq" id="WP_155455783.1">
    <property type="nucleotide sequence ID" value="NZ_WNKX01000017.1"/>
</dbReference>
<dbReference type="PANTHER" id="PTHR43433">
    <property type="entry name" value="HYDROLASE, ALPHA/BETA FOLD FAMILY PROTEIN"/>
    <property type="match status" value="1"/>
</dbReference>
<dbReference type="AlphaFoldDB" id="A0A6L6QL72"/>
<dbReference type="Proteomes" id="UP000472320">
    <property type="component" value="Unassembled WGS sequence"/>
</dbReference>
<dbReference type="InterPro" id="IPR000073">
    <property type="entry name" value="AB_hydrolase_1"/>
</dbReference>
<dbReference type="EMBL" id="WNKX01000017">
    <property type="protein sequence ID" value="MTW12844.1"/>
    <property type="molecule type" value="Genomic_DNA"/>
</dbReference>
<sequence>MTAYKISGARIIEPNTVRTADGVNLYFRDWGEGEPVLFVGGWSLGADSWCYQMLALAEQGMRTIAFDRRGHGRSSDPGRGYDFNTLADDLAAVLEALDLEDVTLVAHSMGCNEVVRYLTRHGQRRIKRVAMLGTMTPYVVKAHDNPNGIDPSVLEHFRNEQLMKDLPKWVDDNLPPFVAPETPQGMRDWLRAMPMQASLQALYECNRSLQREDFRAELPQITLPVLLIAGTNDVSAPFELTAKPSAALLPNVKLNVYEGAPHGMFLTHMARVNSDLLDFIQS</sequence>
<organism evidence="2 3">
    <name type="scientific">Massilia eburnea</name>
    <dbReference type="NCBI Taxonomy" id="1776165"/>
    <lineage>
        <taxon>Bacteria</taxon>
        <taxon>Pseudomonadati</taxon>
        <taxon>Pseudomonadota</taxon>
        <taxon>Betaproteobacteria</taxon>
        <taxon>Burkholderiales</taxon>
        <taxon>Oxalobacteraceae</taxon>
        <taxon>Telluria group</taxon>
        <taxon>Massilia</taxon>
    </lineage>
</organism>
<feature type="domain" description="AB hydrolase-1" evidence="1">
    <location>
        <begin position="35"/>
        <end position="268"/>
    </location>
</feature>
<dbReference type="GO" id="GO:0016787">
    <property type="term" value="F:hydrolase activity"/>
    <property type="evidence" value="ECO:0007669"/>
    <property type="project" value="UniProtKB-KW"/>
</dbReference>
<evidence type="ECO:0000259" key="1">
    <source>
        <dbReference type="Pfam" id="PF00561"/>
    </source>
</evidence>
<dbReference type="Gene3D" id="3.40.50.1820">
    <property type="entry name" value="alpha/beta hydrolase"/>
    <property type="match status" value="1"/>
</dbReference>
<protein>
    <submittedName>
        <fullName evidence="2">Alpha/beta fold hydrolase</fullName>
    </submittedName>
</protein>
<evidence type="ECO:0000313" key="2">
    <source>
        <dbReference type="EMBL" id="MTW12844.1"/>
    </source>
</evidence>
<proteinExistence type="predicted"/>
<dbReference type="PANTHER" id="PTHR43433:SF5">
    <property type="entry name" value="AB HYDROLASE-1 DOMAIN-CONTAINING PROTEIN"/>
    <property type="match status" value="1"/>
</dbReference>
<comment type="caution">
    <text evidence="2">The sequence shown here is derived from an EMBL/GenBank/DDBJ whole genome shotgun (WGS) entry which is preliminary data.</text>
</comment>
<reference evidence="2 3" key="1">
    <citation type="submission" date="2019-11" db="EMBL/GenBank/DDBJ databases">
        <title>Type strains purchased from KCTC, JCM and DSMZ.</title>
        <authorList>
            <person name="Lu H."/>
        </authorList>
    </citation>
    <scope>NUCLEOTIDE SEQUENCE [LARGE SCALE GENOMIC DNA]</scope>
    <source>
        <strain evidence="2 3">JCM 31587</strain>
    </source>
</reference>
<dbReference type="SUPFAM" id="SSF53474">
    <property type="entry name" value="alpha/beta-Hydrolases"/>
    <property type="match status" value="1"/>
</dbReference>
<name>A0A6L6QL72_9BURK</name>
<gene>
    <name evidence="2" type="ORF">GM658_19740</name>
</gene>
<keyword evidence="2" id="KW-0378">Hydrolase</keyword>
<evidence type="ECO:0000313" key="3">
    <source>
        <dbReference type="Proteomes" id="UP000472320"/>
    </source>
</evidence>
<accession>A0A6L6QL72</accession>
<dbReference type="InterPro" id="IPR050471">
    <property type="entry name" value="AB_hydrolase"/>
</dbReference>
<dbReference type="Pfam" id="PF00561">
    <property type="entry name" value="Abhydrolase_1"/>
    <property type="match status" value="1"/>
</dbReference>
<dbReference type="OrthoDB" id="9779853at2"/>